<evidence type="ECO:0000256" key="4">
    <source>
        <dbReference type="ARBA" id="ARBA00023002"/>
    </source>
</evidence>
<feature type="transmembrane region" description="Helical" evidence="8">
    <location>
        <begin position="6"/>
        <end position="23"/>
    </location>
</feature>
<gene>
    <name evidence="9" type="ORF">AYL99_07239</name>
</gene>
<evidence type="ECO:0000313" key="10">
    <source>
        <dbReference type="Proteomes" id="UP000078343"/>
    </source>
</evidence>
<comment type="similarity">
    <text evidence="2 7">Belongs to the cytochrome P450 family.</text>
</comment>
<dbReference type="EMBL" id="LVYI01000006">
    <property type="protein sequence ID" value="OAP58149.1"/>
    <property type="molecule type" value="Genomic_DNA"/>
</dbReference>
<keyword evidence="8" id="KW-1133">Transmembrane helix</keyword>
<keyword evidence="5 6" id="KW-0408">Iron</keyword>
<dbReference type="PRINTS" id="PR00385">
    <property type="entry name" value="P450"/>
</dbReference>
<feature type="binding site" description="axial binding residue" evidence="6">
    <location>
        <position position="488"/>
    </location>
    <ligand>
        <name>heme</name>
        <dbReference type="ChEBI" id="CHEBI:30413"/>
    </ligand>
    <ligandPart>
        <name>Fe</name>
        <dbReference type="ChEBI" id="CHEBI:18248"/>
    </ligandPart>
</feature>
<dbReference type="GO" id="GO:0005506">
    <property type="term" value="F:iron ion binding"/>
    <property type="evidence" value="ECO:0007669"/>
    <property type="project" value="InterPro"/>
</dbReference>
<dbReference type="InterPro" id="IPR036396">
    <property type="entry name" value="Cyt_P450_sf"/>
</dbReference>
<dbReference type="GO" id="GO:0016705">
    <property type="term" value="F:oxidoreductase activity, acting on paired donors, with incorporation or reduction of molecular oxygen"/>
    <property type="evidence" value="ECO:0007669"/>
    <property type="project" value="InterPro"/>
</dbReference>
<dbReference type="Pfam" id="PF00067">
    <property type="entry name" value="p450"/>
    <property type="match status" value="1"/>
</dbReference>
<evidence type="ECO:0000256" key="8">
    <source>
        <dbReference type="SAM" id="Phobius"/>
    </source>
</evidence>
<evidence type="ECO:0000256" key="2">
    <source>
        <dbReference type="ARBA" id="ARBA00010617"/>
    </source>
</evidence>
<dbReference type="SUPFAM" id="SSF48264">
    <property type="entry name" value="Cytochrome P450"/>
    <property type="match status" value="1"/>
</dbReference>
<evidence type="ECO:0000313" key="9">
    <source>
        <dbReference type="EMBL" id="OAP58149.1"/>
    </source>
</evidence>
<keyword evidence="6 7" id="KW-0349">Heme</keyword>
<dbReference type="GO" id="GO:0004497">
    <property type="term" value="F:monooxygenase activity"/>
    <property type="evidence" value="ECO:0007669"/>
    <property type="project" value="UniProtKB-KW"/>
</dbReference>
<dbReference type="InterPro" id="IPR017972">
    <property type="entry name" value="Cyt_P450_CS"/>
</dbReference>
<keyword evidence="8" id="KW-0472">Membrane</keyword>
<keyword evidence="3 6" id="KW-0479">Metal-binding</keyword>
<dbReference type="InterPro" id="IPR002401">
    <property type="entry name" value="Cyt_P450_E_grp-I"/>
</dbReference>
<name>A0A178ZED1_9EURO</name>
<keyword evidence="4 7" id="KW-0560">Oxidoreductase</keyword>
<dbReference type="InterPro" id="IPR050121">
    <property type="entry name" value="Cytochrome_P450_monoxygenase"/>
</dbReference>
<evidence type="ECO:0000256" key="5">
    <source>
        <dbReference type="ARBA" id="ARBA00023004"/>
    </source>
</evidence>
<dbReference type="RefSeq" id="XP_018691516.1">
    <property type="nucleotide sequence ID" value="XM_018838748.1"/>
</dbReference>
<keyword evidence="8" id="KW-0812">Transmembrane</keyword>
<evidence type="ECO:0000256" key="6">
    <source>
        <dbReference type="PIRSR" id="PIRSR602401-1"/>
    </source>
</evidence>
<proteinExistence type="inferred from homology"/>
<dbReference type="PANTHER" id="PTHR24305">
    <property type="entry name" value="CYTOCHROME P450"/>
    <property type="match status" value="1"/>
</dbReference>
<keyword evidence="7" id="KW-0503">Monooxygenase</keyword>
<dbReference type="Proteomes" id="UP000078343">
    <property type="component" value="Unassembled WGS sequence"/>
</dbReference>
<comment type="caution">
    <text evidence="9">The sequence shown here is derived from an EMBL/GenBank/DDBJ whole genome shotgun (WGS) entry which is preliminary data.</text>
</comment>
<evidence type="ECO:0008006" key="11">
    <source>
        <dbReference type="Google" id="ProtNLM"/>
    </source>
</evidence>
<dbReference type="PANTHER" id="PTHR24305:SF232">
    <property type="entry name" value="P450, PUTATIVE (EUROFUNG)-RELATED"/>
    <property type="match status" value="1"/>
</dbReference>
<accession>A0A178ZED1</accession>
<dbReference type="InterPro" id="IPR001128">
    <property type="entry name" value="Cyt_P450"/>
</dbReference>
<keyword evidence="10" id="KW-1185">Reference proteome</keyword>
<dbReference type="OrthoDB" id="3934656at2759"/>
<organism evidence="9 10">
    <name type="scientific">Fonsecaea erecta</name>
    <dbReference type="NCBI Taxonomy" id="1367422"/>
    <lineage>
        <taxon>Eukaryota</taxon>
        <taxon>Fungi</taxon>
        <taxon>Dikarya</taxon>
        <taxon>Ascomycota</taxon>
        <taxon>Pezizomycotina</taxon>
        <taxon>Eurotiomycetes</taxon>
        <taxon>Chaetothyriomycetidae</taxon>
        <taxon>Chaetothyriales</taxon>
        <taxon>Herpotrichiellaceae</taxon>
        <taxon>Fonsecaea</taxon>
    </lineage>
</organism>
<evidence type="ECO:0000256" key="3">
    <source>
        <dbReference type="ARBA" id="ARBA00022723"/>
    </source>
</evidence>
<protein>
    <recommendedName>
        <fullName evidence="11">Cytochrome P450 oxidoreductase</fullName>
    </recommendedName>
</protein>
<evidence type="ECO:0000256" key="1">
    <source>
        <dbReference type="ARBA" id="ARBA00001971"/>
    </source>
</evidence>
<dbReference type="STRING" id="1367422.A0A178ZED1"/>
<dbReference type="Gene3D" id="1.10.630.10">
    <property type="entry name" value="Cytochrome P450"/>
    <property type="match status" value="1"/>
</dbReference>
<dbReference type="CDD" id="cd11060">
    <property type="entry name" value="CYP57A1-like"/>
    <property type="match status" value="1"/>
</dbReference>
<comment type="cofactor">
    <cofactor evidence="1 6">
        <name>heme</name>
        <dbReference type="ChEBI" id="CHEBI:30413"/>
    </cofactor>
</comment>
<dbReference type="AlphaFoldDB" id="A0A178ZED1"/>
<dbReference type="PRINTS" id="PR00463">
    <property type="entry name" value="EP450I"/>
</dbReference>
<dbReference type="GeneID" id="30011407"/>
<dbReference type="PROSITE" id="PS00086">
    <property type="entry name" value="CYTOCHROME_P450"/>
    <property type="match status" value="1"/>
</dbReference>
<reference evidence="9 10" key="1">
    <citation type="submission" date="2016-04" db="EMBL/GenBank/DDBJ databases">
        <title>Draft genome of Fonsecaea erecta CBS 125763.</title>
        <authorList>
            <person name="Weiss V.A."/>
            <person name="Vicente V.A."/>
            <person name="Raittz R.T."/>
            <person name="Moreno L.F."/>
            <person name="De Souza E.M."/>
            <person name="Pedrosa F.O."/>
            <person name="Steffens M.B."/>
            <person name="Faoro H."/>
            <person name="Tadra-Sfeir M.Z."/>
            <person name="Najafzadeh M.J."/>
            <person name="Felipe M.S."/>
            <person name="Teixeira M."/>
            <person name="Sun J."/>
            <person name="Xi L."/>
            <person name="Gomes R."/>
            <person name="De Azevedo C.M."/>
            <person name="Salgado C.G."/>
            <person name="Da Silva M.B."/>
            <person name="Nascimento M.F."/>
            <person name="Queiroz-Telles F."/>
            <person name="Attili D.S."/>
            <person name="Gorbushina A."/>
        </authorList>
    </citation>
    <scope>NUCLEOTIDE SEQUENCE [LARGE SCALE GENOMIC DNA]</scope>
    <source>
        <strain evidence="9 10">CBS 125763</strain>
    </source>
</reference>
<evidence type="ECO:0000256" key="7">
    <source>
        <dbReference type="RuleBase" id="RU000461"/>
    </source>
</evidence>
<dbReference type="GO" id="GO:0020037">
    <property type="term" value="F:heme binding"/>
    <property type="evidence" value="ECO:0007669"/>
    <property type="project" value="InterPro"/>
</dbReference>
<sequence>MLLPLLIYAAPIFLIIYLFKDYFSLSSIPGPFAARLTNLYRLLLVYNRHAHEQHLALHKRYGNLVRLGPTCVSVTGSQNYIPQIYGIGKGLVKSDFYSCFQNIVNGRRAASLVAMTDESQHARSKRMIAHAYSLSTLVEYEELVDRTTDVFLQTLEQEFASFSSSSPPNKRDNSRPGRVLDLGRYLQFFAFDVIGELTFSRRLGFIESGTDVDNIIAAIGANFSYFSVLGQMPWLDEAVLGKNPLYVKYFRKSVSSPILLFAQRLLKERLGQLEDTKADDDDEELLNRPDFLSRFLKTRRKEGTTTTADDEKGNGDEEETLTDAQILSNLFMNINAGSDTIASTLRAIFYHLLKNPASLARLTAELDAAAAARKISRPSPTWTETQHGLPYLCAVVKEGLRMNPALSLPLERVVPKDGLTLHHDDGSQTFLPAGTVVGINPWVFHRSTRVFGADAETWNPARWLSAQEQATKNMEHSLLAFGAGKRSCLGKNIAMLELHKLVPALLMKFHVELDDPGREWEVSNAWVLNQTGLNVRLALR</sequence>